<protein>
    <submittedName>
        <fullName evidence="2">Phosphotransferase family protein</fullName>
    </submittedName>
</protein>
<accession>A0A419EUR4</accession>
<dbReference type="InterPro" id="IPR011009">
    <property type="entry name" value="Kinase-like_dom_sf"/>
</dbReference>
<sequence length="336" mass="38456">MDITEGLQEYLRRKLPDAQCLEVKNLCRQAYGASRETFTFDVHWNERGEQKEMGLVLRRDPPTGLLDHITRETEFRILRSLEGCGVPAPKALWCENNPDVLERPFIIMERKDGFVTPAFQLVGGSNEEFRQLIAGDFVSILVRIHNLDWQSCGFDFLGVPAGGPFDYARASIVKWEKILQEVSLEPDLILTEALLWLKANMPPCEEICLVHGDYKSDNIMYNDKGIVAVFDWEMASLGDPHDDLGWVCMQYYAVDGLLNGMLDREWFLHRYEETSGRRVNLSAVKFWQVFSNLKMAAITLTGLHRYVSGASQKNVLAVLPLLMAKLHRDIIELLEF</sequence>
<proteinExistence type="predicted"/>
<dbReference type="InterPro" id="IPR051678">
    <property type="entry name" value="AGP_Transferase"/>
</dbReference>
<dbReference type="InterPro" id="IPR041726">
    <property type="entry name" value="ACAD10_11_N"/>
</dbReference>
<dbReference type="Proteomes" id="UP000285961">
    <property type="component" value="Unassembled WGS sequence"/>
</dbReference>
<dbReference type="EMBL" id="QZKI01000095">
    <property type="protein sequence ID" value="RJP68050.1"/>
    <property type="molecule type" value="Genomic_DNA"/>
</dbReference>
<name>A0A419EUR4_9BACT</name>
<evidence type="ECO:0000313" key="3">
    <source>
        <dbReference type="Proteomes" id="UP000285961"/>
    </source>
</evidence>
<dbReference type="InterPro" id="IPR002575">
    <property type="entry name" value="Aminoglycoside_PTrfase"/>
</dbReference>
<comment type="caution">
    <text evidence="2">The sequence shown here is derived from an EMBL/GenBank/DDBJ whole genome shotgun (WGS) entry which is preliminary data.</text>
</comment>
<dbReference type="CDD" id="cd05154">
    <property type="entry name" value="ACAD10_11_N-like"/>
    <property type="match status" value="1"/>
</dbReference>
<dbReference type="GO" id="GO:0016740">
    <property type="term" value="F:transferase activity"/>
    <property type="evidence" value="ECO:0007669"/>
    <property type="project" value="UniProtKB-KW"/>
</dbReference>
<keyword evidence="2" id="KW-0808">Transferase</keyword>
<dbReference type="SUPFAM" id="SSF56112">
    <property type="entry name" value="Protein kinase-like (PK-like)"/>
    <property type="match status" value="1"/>
</dbReference>
<gene>
    <name evidence="2" type="ORF">C4532_13515</name>
</gene>
<dbReference type="Gene3D" id="3.90.1200.10">
    <property type="match status" value="1"/>
</dbReference>
<dbReference type="Pfam" id="PF01636">
    <property type="entry name" value="APH"/>
    <property type="match status" value="1"/>
</dbReference>
<dbReference type="AlphaFoldDB" id="A0A419EUR4"/>
<dbReference type="PANTHER" id="PTHR21310">
    <property type="entry name" value="AMINOGLYCOSIDE PHOSPHOTRANSFERASE-RELATED-RELATED"/>
    <property type="match status" value="1"/>
</dbReference>
<evidence type="ECO:0000259" key="1">
    <source>
        <dbReference type="Pfam" id="PF01636"/>
    </source>
</evidence>
<reference evidence="2 3" key="1">
    <citation type="journal article" date="2017" name="ISME J.">
        <title>Energy and carbon metabolisms in a deep terrestrial subsurface fluid microbial community.</title>
        <authorList>
            <person name="Momper L."/>
            <person name="Jungbluth S.P."/>
            <person name="Lee M.D."/>
            <person name="Amend J.P."/>
        </authorList>
    </citation>
    <scope>NUCLEOTIDE SEQUENCE [LARGE SCALE GENOMIC DNA]</scope>
    <source>
        <strain evidence="2">SURF_17</strain>
    </source>
</reference>
<feature type="domain" description="Aminoglycoside phosphotransferase" evidence="1">
    <location>
        <begin position="51"/>
        <end position="266"/>
    </location>
</feature>
<dbReference type="PANTHER" id="PTHR21310:SF57">
    <property type="entry name" value="BLR2944 PROTEIN"/>
    <property type="match status" value="1"/>
</dbReference>
<organism evidence="2 3">
    <name type="scientific">Candidatus Abyssobacteria bacterium SURF_17</name>
    <dbReference type="NCBI Taxonomy" id="2093361"/>
    <lineage>
        <taxon>Bacteria</taxon>
        <taxon>Pseudomonadati</taxon>
        <taxon>Candidatus Hydrogenedentota</taxon>
        <taxon>Candidatus Abyssobacteria</taxon>
    </lineage>
</organism>
<dbReference type="Gene3D" id="3.30.200.20">
    <property type="entry name" value="Phosphorylase Kinase, domain 1"/>
    <property type="match status" value="1"/>
</dbReference>
<evidence type="ECO:0000313" key="2">
    <source>
        <dbReference type="EMBL" id="RJP68050.1"/>
    </source>
</evidence>